<name>A0A9N9BQB5_9GLOM</name>
<dbReference type="InterPro" id="IPR000504">
    <property type="entry name" value="RRM_dom"/>
</dbReference>
<dbReference type="PANTHER" id="PTHR45735:SF2">
    <property type="entry name" value="CLEAVAGE STIMULATION FACTOR SUBUNIT 2"/>
    <property type="match status" value="1"/>
</dbReference>
<keyword evidence="1" id="KW-0694">RNA-binding</keyword>
<proteinExistence type="predicted"/>
<dbReference type="PROSITE" id="PS50102">
    <property type="entry name" value="RRM"/>
    <property type="match status" value="1"/>
</dbReference>
<dbReference type="GO" id="GO:0003729">
    <property type="term" value="F:mRNA binding"/>
    <property type="evidence" value="ECO:0007669"/>
    <property type="project" value="TreeGrafter"/>
</dbReference>
<dbReference type="EMBL" id="CAJVPS010002676">
    <property type="protein sequence ID" value="CAG8573994.1"/>
    <property type="molecule type" value="Genomic_DNA"/>
</dbReference>
<accession>A0A9N9BQB5</accession>
<dbReference type="CDD" id="cd12398">
    <property type="entry name" value="RRM_CSTF2_RNA15_like"/>
    <property type="match status" value="1"/>
</dbReference>
<dbReference type="GO" id="GO:0005847">
    <property type="term" value="C:mRNA cleavage and polyadenylation specificity factor complex"/>
    <property type="evidence" value="ECO:0007669"/>
    <property type="project" value="TreeGrafter"/>
</dbReference>
<dbReference type="InterPro" id="IPR035979">
    <property type="entry name" value="RBD_domain_sf"/>
</dbReference>
<reference evidence="3" key="1">
    <citation type="submission" date="2021-06" db="EMBL/GenBank/DDBJ databases">
        <authorList>
            <person name="Kallberg Y."/>
            <person name="Tangrot J."/>
            <person name="Rosling A."/>
        </authorList>
    </citation>
    <scope>NUCLEOTIDE SEQUENCE</scope>
    <source>
        <strain evidence="3">FL130A</strain>
    </source>
</reference>
<dbReference type="Pfam" id="PF00076">
    <property type="entry name" value="RRM_1"/>
    <property type="match status" value="1"/>
</dbReference>
<evidence type="ECO:0000256" key="1">
    <source>
        <dbReference type="PROSITE-ProRule" id="PRU00176"/>
    </source>
</evidence>
<dbReference type="SMART" id="SM00360">
    <property type="entry name" value="RRM"/>
    <property type="match status" value="1"/>
</dbReference>
<sequence length="86" mass="9709">MSRKNINSSVPRGSNVVFVGNIPYELTEDQLTDIFQEVGPVVSFRLVFDRENNRPRGYGFCEYHDAETAASAVRNLNNVETSNARQ</sequence>
<dbReference type="AlphaFoldDB" id="A0A9N9BQB5"/>
<dbReference type="InterPro" id="IPR012677">
    <property type="entry name" value="Nucleotide-bd_a/b_plait_sf"/>
</dbReference>
<evidence type="ECO:0000313" key="4">
    <source>
        <dbReference type="Proteomes" id="UP000789508"/>
    </source>
</evidence>
<keyword evidence="4" id="KW-1185">Reference proteome</keyword>
<organism evidence="3 4">
    <name type="scientific">Ambispora leptoticha</name>
    <dbReference type="NCBI Taxonomy" id="144679"/>
    <lineage>
        <taxon>Eukaryota</taxon>
        <taxon>Fungi</taxon>
        <taxon>Fungi incertae sedis</taxon>
        <taxon>Mucoromycota</taxon>
        <taxon>Glomeromycotina</taxon>
        <taxon>Glomeromycetes</taxon>
        <taxon>Archaeosporales</taxon>
        <taxon>Ambisporaceae</taxon>
        <taxon>Ambispora</taxon>
    </lineage>
</organism>
<dbReference type="SUPFAM" id="SSF54928">
    <property type="entry name" value="RNA-binding domain, RBD"/>
    <property type="match status" value="1"/>
</dbReference>
<comment type="caution">
    <text evidence="3">The sequence shown here is derived from an EMBL/GenBank/DDBJ whole genome shotgun (WGS) entry which is preliminary data.</text>
</comment>
<protein>
    <submittedName>
        <fullName evidence="3">2749_t:CDS:1</fullName>
    </submittedName>
</protein>
<dbReference type="Gene3D" id="3.30.70.330">
    <property type="match status" value="1"/>
</dbReference>
<gene>
    <name evidence="3" type="ORF">ALEPTO_LOCUS6946</name>
</gene>
<dbReference type="Proteomes" id="UP000789508">
    <property type="component" value="Unassembled WGS sequence"/>
</dbReference>
<feature type="domain" description="RRM" evidence="2">
    <location>
        <begin position="15"/>
        <end position="86"/>
    </location>
</feature>
<evidence type="ECO:0000313" key="3">
    <source>
        <dbReference type="EMBL" id="CAG8573994.1"/>
    </source>
</evidence>
<evidence type="ECO:0000259" key="2">
    <source>
        <dbReference type="PROSITE" id="PS50102"/>
    </source>
</evidence>
<dbReference type="PANTHER" id="PTHR45735">
    <property type="entry name" value="CLEAVAGE STIMULATION FACTOR SUBUNIT 2"/>
    <property type="match status" value="1"/>
</dbReference>
<dbReference type="OrthoDB" id="272703at2759"/>